<gene>
    <name evidence="7" type="ORF">GCM10009416_44470</name>
</gene>
<keyword evidence="3 4" id="KW-0408">Iron</keyword>
<dbReference type="PROSITE" id="PS51007">
    <property type="entry name" value="CYTC"/>
    <property type="match status" value="1"/>
</dbReference>
<evidence type="ECO:0000256" key="3">
    <source>
        <dbReference type="ARBA" id="ARBA00023004"/>
    </source>
</evidence>
<dbReference type="EMBL" id="BAAAFZ010000079">
    <property type="protein sequence ID" value="GAA0601744.1"/>
    <property type="molecule type" value="Genomic_DNA"/>
</dbReference>
<dbReference type="Pfam" id="PF00034">
    <property type="entry name" value="Cytochrom_C"/>
    <property type="match status" value="1"/>
</dbReference>
<evidence type="ECO:0000256" key="5">
    <source>
        <dbReference type="SAM" id="MobiDB-lite"/>
    </source>
</evidence>
<dbReference type="Gene3D" id="1.10.760.10">
    <property type="entry name" value="Cytochrome c-like domain"/>
    <property type="match status" value="1"/>
</dbReference>
<evidence type="ECO:0000256" key="1">
    <source>
        <dbReference type="ARBA" id="ARBA00022617"/>
    </source>
</evidence>
<keyword evidence="8" id="KW-1185">Reference proteome</keyword>
<organism evidence="7 8">
    <name type="scientific">Craurococcus roseus</name>
    <dbReference type="NCBI Taxonomy" id="77585"/>
    <lineage>
        <taxon>Bacteria</taxon>
        <taxon>Pseudomonadati</taxon>
        <taxon>Pseudomonadota</taxon>
        <taxon>Alphaproteobacteria</taxon>
        <taxon>Acetobacterales</taxon>
        <taxon>Acetobacteraceae</taxon>
        <taxon>Craurococcus</taxon>
    </lineage>
</organism>
<accession>A0ABN1G0J1</accession>
<comment type="caution">
    <text evidence="7">The sequence shown here is derived from an EMBL/GenBank/DDBJ whole genome shotgun (WGS) entry which is preliminary data.</text>
</comment>
<dbReference type="Proteomes" id="UP001501588">
    <property type="component" value="Unassembled WGS sequence"/>
</dbReference>
<dbReference type="InterPro" id="IPR009056">
    <property type="entry name" value="Cyt_c-like_dom"/>
</dbReference>
<dbReference type="SUPFAM" id="SSF46626">
    <property type="entry name" value="Cytochrome c"/>
    <property type="match status" value="1"/>
</dbReference>
<feature type="domain" description="Cytochrome c" evidence="6">
    <location>
        <begin position="4"/>
        <end position="95"/>
    </location>
</feature>
<evidence type="ECO:0000259" key="6">
    <source>
        <dbReference type="PROSITE" id="PS51007"/>
    </source>
</evidence>
<evidence type="ECO:0000256" key="2">
    <source>
        <dbReference type="ARBA" id="ARBA00022723"/>
    </source>
</evidence>
<evidence type="ECO:0000256" key="4">
    <source>
        <dbReference type="PROSITE-ProRule" id="PRU00433"/>
    </source>
</evidence>
<evidence type="ECO:0000313" key="8">
    <source>
        <dbReference type="Proteomes" id="UP001501588"/>
    </source>
</evidence>
<reference evidence="7 8" key="1">
    <citation type="journal article" date="2019" name="Int. J. Syst. Evol. Microbiol.">
        <title>The Global Catalogue of Microorganisms (GCM) 10K type strain sequencing project: providing services to taxonomists for standard genome sequencing and annotation.</title>
        <authorList>
            <consortium name="The Broad Institute Genomics Platform"/>
            <consortium name="The Broad Institute Genome Sequencing Center for Infectious Disease"/>
            <person name="Wu L."/>
            <person name="Ma J."/>
        </authorList>
    </citation>
    <scope>NUCLEOTIDE SEQUENCE [LARGE SCALE GENOMIC DNA]</scope>
    <source>
        <strain evidence="7 8">JCM 9933</strain>
    </source>
</reference>
<sequence>MAGGAPERGREALRTHACGSCHVIPGLRGAVAWVGPPLTEWARRGYVAGRLPNTPENLVPWLVNPQAVSPGSAMPNLGVTEAEARDMAAYLYTLGAARAQAVPAGMPLAPGQAGPRDDARMRPREAAPVYGQGRPGG</sequence>
<protein>
    <recommendedName>
        <fullName evidence="6">Cytochrome c domain-containing protein</fullName>
    </recommendedName>
</protein>
<dbReference type="InterPro" id="IPR036909">
    <property type="entry name" value="Cyt_c-like_dom_sf"/>
</dbReference>
<proteinExistence type="predicted"/>
<keyword evidence="2 4" id="KW-0479">Metal-binding</keyword>
<feature type="region of interest" description="Disordered" evidence="5">
    <location>
        <begin position="105"/>
        <end position="137"/>
    </location>
</feature>
<keyword evidence="1 4" id="KW-0349">Heme</keyword>
<feature type="compositionally biased region" description="Basic and acidic residues" evidence="5">
    <location>
        <begin position="115"/>
        <end position="125"/>
    </location>
</feature>
<name>A0ABN1G0J1_9PROT</name>
<evidence type="ECO:0000313" key="7">
    <source>
        <dbReference type="EMBL" id="GAA0601744.1"/>
    </source>
</evidence>